<name>A0A4Q7YXF7_9BACT</name>
<keyword evidence="1" id="KW-0812">Transmembrane</keyword>
<keyword evidence="1" id="KW-0472">Membrane</keyword>
<dbReference type="OrthoDB" id="122548at2"/>
<dbReference type="EMBL" id="SHKW01000001">
    <property type="protein sequence ID" value="RZU42642.1"/>
    <property type="molecule type" value="Genomic_DNA"/>
</dbReference>
<dbReference type="RefSeq" id="WP_130420598.1">
    <property type="nucleotide sequence ID" value="NZ_SHKW01000001.1"/>
</dbReference>
<organism evidence="2 3">
    <name type="scientific">Edaphobacter modestus</name>
    <dbReference type="NCBI Taxonomy" id="388466"/>
    <lineage>
        <taxon>Bacteria</taxon>
        <taxon>Pseudomonadati</taxon>
        <taxon>Acidobacteriota</taxon>
        <taxon>Terriglobia</taxon>
        <taxon>Terriglobales</taxon>
        <taxon>Acidobacteriaceae</taxon>
        <taxon>Edaphobacter</taxon>
    </lineage>
</organism>
<dbReference type="AlphaFoldDB" id="A0A4Q7YXF7"/>
<accession>A0A4Q7YXF7</accession>
<protein>
    <submittedName>
        <fullName evidence="2">Uncharacterized protein</fullName>
    </submittedName>
</protein>
<proteinExistence type="predicted"/>
<comment type="caution">
    <text evidence="2">The sequence shown here is derived from an EMBL/GenBank/DDBJ whole genome shotgun (WGS) entry which is preliminary data.</text>
</comment>
<keyword evidence="1" id="KW-1133">Transmembrane helix</keyword>
<evidence type="ECO:0000313" key="2">
    <source>
        <dbReference type="EMBL" id="RZU42642.1"/>
    </source>
</evidence>
<reference evidence="2 3" key="1">
    <citation type="submission" date="2019-02" db="EMBL/GenBank/DDBJ databases">
        <title>Genomic Encyclopedia of Archaeal and Bacterial Type Strains, Phase II (KMG-II): from individual species to whole genera.</title>
        <authorList>
            <person name="Goeker M."/>
        </authorList>
    </citation>
    <scope>NUCLEOTIDE SEQUENCE [LARGE SCALE GENOMIC DNA]</scope>
    <source>
        <strain evidence="2 3">DSM 18101</strain>
    </source>
</reference>
<keyword evidence="3" id="KW-1185">Reference proteome</keyword>
<dbReference type="Proteomes" id="UP000292958">
    <property type="component" value="Unassembled WGS sequence"/>
</dbReference>
<sequence length="129" mass="14370">MWPRVLMQLVELLPHVSRLLPIADRYLSSKAAGERASEATLAVMAEGVQADLGQVAKAHASLYRQLQEQGIQLAAVGEDVRHLRTSLDQSERRVVTLEQRVRTLNLWIKIGVSLTTVLLLVILGLLLRK</sequence>
<evidence type="ECO:0000256" key="1">
    <source>
        <dbReference type="SAM" id="Phobius"/>
    </source>
</evidence>
<gene>
    <name evidence="2" type="ORF">BDD14_4233</name>
</gene>
<evidence type="ECO:0000313" key="3">
    <source>
        <dbReference type="Proteomes" id="UP000292958"/>
    </source>
</evidence>
<feature type="transmembrane region" description="Helical" evidence="1">
    <location>
        <begin position="106"/>
        <end position="127"/>
    </location>
</feature>